<dbReference type="EMBL" id="CAMXCT010002059">
    <property type="protein sequence ID" value="CAI3995333.1"/>
    <property type="molecule type" value="Genomic_DNA"/>
</dbReference>
<dbReference type="Gene3D" id="1.25.40.10">
    <property type="entry name" value="Tetratricopeptide repeat domain"/>
    <property type="match status" value="1"/>
</dbReference>
<evidence type="ECO:0000256" key="2">
    <source>
        <dbReference type="ARBA" id="ARBA00023043"/>
    </source>
</evidence>
<keyword evidence="4" id="KW-0175">Coiled coil</keyword>
<keyword evidence="2 3" id="KW-0040">ANK repeat</keyword>
<dbReference type="PANTHER" id="PTHR24198:SF165">
    <property type="entry name" value="ANKYRIN REPEAT-CONTAINING PROTEIN-RELATED"/>
    <property type="match status" value="1"/>
</dbReference>
<evidence type="ECO:0000313" key="5">
    <source>
        <dbReference type="EMBL" id="CAI3995333.1"/>
    </source>
</evidence>
<reference evidence="6 7" key="2">
    <citation type="submission" date="2024-05" db="EMBL/GenBank/DDBJ databases">
        <authorList>
            <person name="Chen Y."/>
            <person name="Shah S."/>
            <person name="Dougan E. K."/>
            <person name="Thang M."/>
            <person name="Chan C."/>
        </authorList>
    </citation>
    <scope>NUCLEOTIDE SEQUENCE [LARGE SCALE GENOMIC DNA]</scope>
</reference>
<dbReference type="Pfam" id="PF12796">
    <property type="entry name" value="Ank_2"/>
    <property type="match status" value="2"/>
</dbReference>
<comment type="caution">
    <text evidence="5">The sequence shown here is derived from an EMBL/GenBank/DDBJ whole genome shotgun (WGS) entry which is preliminary data.</text>
</comment>
<gene>
    <name evidence="5" type="ORF">C1SCF055_LOCUS21912</name>
</gene>
<dbReference type="SUPFAM" id="SSF48403">
    <property type="entry name" value="Ankyrin repeat"/>
    <property type="match status" value="1"/>
</dbReference>
<keyword evidence="7" id="KW-1185">Reference proteome</keyword>
<dbReference type="SMART" id="SM00248">
    <property type="entry name" value="ANK"/>
    <property type="match status" value="5"/>
</dbReference>
<dbReference type="EMBL" id="CAMXCT020002059">
    <property type="protein sequence ID" value="CAL1148708.1"/>
    <property type="molecule type" value="Genomic_DNA"/>
</dbReference>
<dbReference type="PROSITE" id="PS50297">
    <property type="entry name" value="ANK_REP_REGION"/>
    <property type="match status" value="2"/>
</dbReference>
<reference evidence="5" key="1">
    <citation type="submission" date="2022-10" db="EMBL/GenBank/DDBJ databases">
        <authorList>
            <person name="Chen Y."/>
            <person name="Dougan E. K."/>
            <person name="Chan C."/>
            <person name="Rhodes N."/>
            <person name="Thang M."/>
        </authorList>
    </citation>
    <scope>NUCLEOTIDE SEQUENCE</scope>
</reference>
<organism evidence="5">
    <name type="scientific">Cladocopium goreaui</name>
    <dbReference type="NCBI Taxonomy" id="2562237"/>
    <lineage>
        <taxon>Eukaryota</taxon>
        <taxon>Sar</taxon>
        <taxon>Alveolata</taxon>
        <taxon>Dinophyceae</taxon>
        <taxon>Suessiales</taxon>
        <taxon>Symbiodiniaceae</taxon>
        <taxon>Cladocopium</taxon>
    </lineage>
</organism>
<dbReference type="PROSITE" id="PS50088">
    <property type="entry name" value="ANK_REPEAT"/>
    <property type="match status" value="3"/>
</dbReference>
<evidence type="ECO:0000313" key="6">
    <source>
        <dbReference type="EMBL" id="CAL4782645.1"/>
    </source>
</evidence>
<evidence type="ECO:0000256" key="1">
    <source>
        <dbReference type="ARBA" id="ARBA00022737"/>
    </source>
</evidence>
<protein>
    <submittedName>
        <fullName evidence="6">Ankyrin repeat domain-containing protein</fullName>
    </submittedName>
</protein>
<evidence type="ECO:0000313" key="7">
    <source>
        <dbReference type="Proteomes" id="UP001152797"/>
    </source>
</evidence>
<feature type="coiled-coil region" evidence="4">
    <location>
        <begin position="26"/>
        <end position="84"/>
    </location>
</feature>
<dbReference type="Proteomes" id="UP001152797">
    <property type="component" value="Unassembled WGS sequence"/>
</dbReference>
<feature type="non-terminal residue" evidence="5">
    <location>
        <position position="1"/>
    </location>
</feature>
<proteinExistence type="predicted"/>
<dbReference type="InterPro" id="IPR002110">
    <property type="entry name" value="Ankyrin_rpt"/>
</dbReference>
<feature type="repeat" description="ANK" evidence="3">
    <location>
        <begin position="268"/>
        <end position="302"/>
    </location>
</feature>
<sequence>MMALGTLDLPALAELQQANDNLKAFLKTFCDRLREQRIERQKIEEKLKTVESQLSDASREQDEVKRLLEEFAAYTLANAKAEELVRAVLDDLEARRTLKERPEAATASSESLALSICFTPDAHGILSGILWEPLCLGHAKAKTPQMRAKLSRRRTGRTELHNAVCSGDKDYVQQLLKNHAFVDATDRSGRTPLHLAASELSEPVKIIELLLEARARTEAEDLSGFTPLNLACDSKCKEAVAVLQSAGDENCLQQLLQNRASVDATDRSSRTALHLAANEVSGPSNIMRILLEARASLMAKDVTGLTPMTLACQSNEAVAVLQSVMADQEEKLKDEAREEWNKFVFEIKALWESNKLKQVLEIQEQRFGKEDRDTLSTKIDLAAVLQQQKDFTAAQQQLEEVFEGLGQAPSTNLKDDPIMHRAVDHFASLLGCLHNDKETKLKEVSKMHSQKLGED</sequence>
<dbReference type="PANTHER" id="PTHR24198">
    <property type="entry name" value="ANKYRIN REPEAT AND PROTEIN KINASE DOMAIN-CONTAINING PROTEIN"/>
    <property type="match status" value="1"/>
</dbReference>
<feature type="repeat" description="ANK" evidence="3">
    <location>
        <begin position="155"/>
        <end position="187"/>
    </location>
</feature>
<evidence type="ECO:0000256" key="4">
    <source>
        <dbReference type="SAM" id="Coils"/>
    </source>
</evidence>
<dbReference type="EMBL" id="CAMXCT030002059">
    <property type="protein sequence ID" value="CAL4782645.1"/>
    <property type="molecule type" value="Genomic_DNA"/>
</dbReference>
<name>A0A9P1CQX3_9DINO</name>
<dbReference type="AlphaFoldDB" id="A0A9P1CQX3"/>
<dbReference type="InterPro" id="IPR011990">
    <property type="entry name" value="TPR-like_helical_dom_sf"/>
</dbReference>
<accession>A0A9P1CQX3</accession>
<dbReference type="Gene3D" id="1.25.40.20">
    <property type="entry name" value="Ankyrin repeat-containing domain"/>
    <property type="match status" value="2"/>
</dbReference>
<evidence type="ECO:0000256" key="3">
    <source>
        <dbReference type="PROSITE-ProRule" id="PRU00023"/>
    </source>
</evidence>
<dbReference type="InterPro" id="IPR036770">
    <property type="entry name" value="Ankyrin_rpt-contain_sf"/>
</dbReference>
<feature type="repeat" description="ANK" evidence="3">
    <location>
        <begin position="188"/>
        <end position="222"/>
    </location>
</feature>
<keyword evidence="1" id="KW-0677">Repeat</keyword>
<dbReference type="OrthoDB" id="445896at2759"/>